<organism evidence="1 2">
    <name type="scientific">Funneliformis mosseae</name>
    <name type="common">Endomycorrhizal fungus</name>
    <name type="synonym">Glomus mosseae</name>
    <dbReference type="NCBI Taxonomy" id="27381"/>
    <lineage>
        <taxon>Eukaryota</taxon>
        <taxon>Fungi</taxon>
        <taxon>Fungi incertae sedis</taxon>
        <taxon>Mucoromycota</taxon>
        <taxon>Glomeromycotina</taxon>
        <taxon>Glomeromycetes</taxon>
        <taxon>Glomerales</taxon>
        <taxon>Glomeraceae</taxon>
        <taxon>Funneliformis</taxon>
    </lineage>
</organism>
<keyword evidence="2" id="KW-1185">Reference proteome</keyword>
<dbReference type="EMBL" id="CAJVPP010000152">
    <property type="protein sequence ID" value="CAG8448293.1"/>
    <property type="molecule type" value="Genomic_DNA"/>
</dbReference>
<accession>A0A9N8VHA2</accession>
<protein>
    <submittedName>
        <fullName evidence="1">1221_t:CDS:1</fullName>
    </submittedName>
</protein>
<proteinExistence type="predicted"/>
<sequence length="126" mass="14839">MRPILKRNFLEVERNESNTKRVTQISNKSSRTLLRTLSYSSFTEKEEEAYKLLNSVIFDSEVVDYTTIIRTNFPEFENEEACRRDREKLRGENNVFHWPKSPFLLYILLHGIYAHASDGNECFSPA</sequence>
<comment type="caution">
    <text evidence="1">The sequence shown here is derived from an EMBL/GenBank/DDBJ whole genome shotgun (WGS) entry which is preliminary data.</text>
</comment>
<name>A0A9N8VHA2_FUNMO</name>
<evidence type="ECO:0000313" key="2">
    <source>
        <dbReference type="Proteomes" id="UP000789375"/>
    </source>
</evidence>
<reference evidence="1" key="1">
    <citation type="submission" date="2021-06" db="EMBL/GenBank/DDBJ databases">
        <authorList>
            <person name="Kallberg Y."/>
            <person name="Tangrot J."/>
            <person name="Rosling A."/>
        </authorList>
    </citation>
    <scope>NUCLEOTIDE SEQUENCE</scope>
    <source>
        <strain evidence="1">87-6 pot B 2015</strain>
    </source>
</reference>
<dbReference type="AlphaFoldDB" id="A0A9N8VHA2"/>
<dbReference type="Proteomes" id="UP000789375">
    <property type="component" value="Unassembled WGS sequence"/>
</dbReference>
<gene>
    <name evidence="1" type="ORF">FMOSSE_LOCUS1332</name>
</gene>
<evidence type="ECO:0000313" key="1">
    <source>
        <dbReference type="EMBL" id="CAG8448293.1"/>
    </source>
</evidence>